<accession>A0ABV5FWB8</accession>
<protein>
    <submittedName>
        <fullName evidence="1">Uncharacterized protein</fullName>
    </submittedName>
</protein>
<dbReference type="Proteomes" id="UP001589575">
    <property type="component" value="Unassembled WGS sequence"/>
</dbReference>
<evidence type="ECO:0000313" key="1">
    <source>
        <dbReference type="EMBL" id="MFB9070966.1"/>
    </source>
</evidence>
<keyword evidence="2" id="KW-1185">Reference proteome</keyword>
<evidence type="ECO:0000313" key="2">
    <source>
        <dbReference type="Proteomes" id="UP001589575"/>
    </source>
</evidence>
<dbReference type="EMBL" id="JBHMFI010000001">
    <property type="protein sequence ID" value="MFB9070966.1"/>
    <property type="molecule type" value="Genomic_DNA"/>
</dbReference>
<organism evidence="1 2">
    <name type="scientific">Citricoccus parietis</name>
    <dbReference type="NCBI Taxonomy" id="592307"/>
    <lineage>
        <taxon>Bacteria</taxon>
        <taxon>Bacillati</taxon>
        <taxon>Actinomycetota</taxon>
        <taxon>Actinomycetes</taxon>
        <taxon>Micrococcales</taxon>
        <taxon>Micrococcaceae</taxon>
        <taxon>Citricoccus</taxon>
    </lineage>
</organism>
<name>A0ABV5FWB8_9MICC</name>
<reference evidence="1 2" key="1">
    <citation type="submission" date="2024-09" db="EMBL/GenBank/DDBJ databases">
        <authorList>
            <person name="Sun Q."/>
            <person name="Mori K."/>
        </authorList>
    </citation>
    <scope>NUCLEOTIDE SEQUENCE [LARGE SCALE GENOMIC DNA]</scope>
    <source>
        <strain evidence="1 2">CCM 7609</strain>
    </source>
</reference>
<proteinExistence type="predicted"/>
<gene>
    <name evidence="1" type="ORF">ACFFX0_07080</name>
</gene>
<sequence>MLVLGSRVGQQRGQFLRVQIRGGHRDTEAGDAVAFSGHLTERHHCSGPGTRTSGTQGLQERQGELIGVSGHEHDVRQTRAGHRDQFGEALTAADHRHGSTQSLESGDVVEAGHDGGGHRDLAHVHSYCPASDGTTLMRAPLPLASRTCGSCSGPTRICTFIPPVEPNDPVASVISASSADGATSCGSLKP</sequence>
<comment type="caution">
    <text evidence="1">The sequence shown here is derived from an EMBL/GenBank/DDBJ whole genome shotgun (WGS) entry which is preliminary data.</text>
</comment>